<reference evidence="1 2" key="1">
    <citation type="submission" date="2023-03" db="EMBL/GenBank/DDBJ databases">
        <title>Paludisphaera mucosa sp. nov. a novel planctomycete from northern fen.</title>
        <authorList>
            <person name="Ivanova A."/>
        </authorList>
    </citation>
    <scope>NUCLEOTIDE SEQUENCE [LARGE SCALE GENOMIC DNA]</scope>
    <source>
        <strain evidence="1 2">Pla2</strain>
    </source>
</reference>
<name>A0ABT6F6J4_9BACT</name>
<evidence type="ECO:0000313" key="1">
    <source>
        <dbReference type="EMBL" id="MDG3003207.1"/>
    </source>
</evidence>
<dbReference type="RefSeq" id="WP_277859561.1">
    <property type="nucleotide sequence ID" value="NZ_JARRAG010000001.1"/>
</dbReference>
<keyword evidence="2" id="KW-1185">Reference proteome</keyword>
<sequence length="142" mass="15319">MFLLTANFAPLGSPQDVVSSHGFRLILETPVGVETYQADLSVMKWAEEVDRRAMAILRSPFVRAAIDGMPPFEAPFACEGTPAKAGADLAALINSFETEAATREDAEVLAALKILDSALRRAQEAGIAFDSWRRRAIPAANT</sequence>
<organism evidence="1 2">
    <name type="scientific">Paludisphaera mucosa</name>
    <dbReference type="NCBI Taxonomy" id="3030827"/>
    <lineage>
        <taxon>Bacteria</taxon>
        <taxon>Pseudomonadati</taxon>
        <taxon>Planctomycetota</taxon>
        <taxon>Planctomycetia</taxon>
        <taxon>Isosphaerales</taxon>
        <taxon>Isosphaeraceae</taxon>
        <taxon>Paludisphaera</taxon>
    </lineage>
</organism>
<accession>A0ABT6F6J4</accession>
<proteinExistence type="predicted"/>
<gene>
    <name evidence="1" type="ORF">PZE19_05465</name>
</gene>
<comment type="caution">
    <text evidence="1">The sequence shown here is derived from an EMBL/GenBank/DDBJ whole genome shotgun (WGS) entry which is preliminary data.</text>
</comment>
<evidence type="ECO:0008006" key="3">
    <source>
        <dbReference type="Google" id="ProtNLM"/>
    </source>
</evidence>
<protein>
    <recommendedName>
        <fullName evidence="3">Gfo/Idh/MocA-like oxidoreductase C-terminal domain-containing protein</fullName>
    </recommendedName>
</protein>
<evidence type="ECO:0000313" key="2">
    <source>
        <dbReference type="Proteomes" id="UP001216907"/>
    </source>
</evidence>
<dbReference type="EMBL" id="JARRAG010000001">
    <property type="protein sequence ID" value="MDG3003207.1"/>
    <property type="molecule type" value="Genomic_DNA"/>
</dbReference>
<dbReference type="Proteomes" id="UP001216907">
    <property type="component" value="Unassembled WGS sequence"/>
</dbReference>